<dbReference type="SUPFAM" id="SSF47220">
    <property type="entry name" value="alpha-catenin/vinculin-like"/>
    <property type="match status" value="2"/>
</dbReference>
<evidence type="ECO:0000256" key="5">
    <source>
        <dbReference type="ARBA" id="ARBA00022737"/>
    </source>
</evidence>
<dbReference type="PROSITE" id="PS50297">
    <property type="entry name" value="ANK_REP_REGION"/>
    <property type="match status" value="7"/>
</dbReference>
<dbReference type="Pfam" id="PF00651">
    <property type="entry name" value="BTB"/>
    <property type="match status" value="1"/>
</dbReference>
<dbReference type="Gene3D" id="3.30.40.10">
    <property type="entry name" value="Zinc/RING finger domain, C3HC4 (zinc finger)"/>
    <property type="match status" value="1"/>
</dbReference>
<dbReference type="InterPro" id="IPR049765">
    <property type="entry name" value="ANFY1_BTB_POZ"/>
</dbReference>
<dbReference type="Pfam" id="PF01044">
    <property type="entry name" value="Vinculin"/>
    <property type="match status" value="1"/>
</dbReference>
<accession>A0ABM4GLA5</accession>
<feature type="repeat" description="ANK" evidence="9">
    <location>
        <begin position="1153"/>
        <end position="1185"/>
    </location>
</feature>
<dbReference type="CDD" id="cd18303">
    <property type="entry name" value="BTB_POZ_Rank-5"/>
    <property type="match status" value="1"/>
</dbReference>
<keyword evidence="5" id="KW-0677">Repeat</keyword>
<dbReference type="InterPro" id="IPR011011">
    <property type="entry name" value="Znf_FYVE_PHD"/>
</dbReference>
<dbReference type="Pfam" id="PF01363">
    <property type="entry name" value="FYVE"/>
    <property type="match status" value="1"/>
</dbReference>
<dbReference type="Gene3D" id="1.25.40.20">
    <property type="entry name" value="Ankyrin repeat-containing domain"/>
    <property type="match status" value="6"/>
</dbReference>
<feature type="domain" description="FYVE-type" evidence="13">
    <location>
        <begin position="1353"/>
        <end position="1413"/>
    </location>
</feature>
<dbReference type="InterPro" id="IPR049764">
    <property type="entry name" value="ANFY1_FYVE"/>
</dbReference>
<dbReference type="CDD" id="cd15728">
    <property type="entry name" value="FYVE_ANFY1"/>
    <property type="match status" value="1"/>
</dbReference>
<dbReference type="PANTHER" id="PTHR24198:SF191">
    <property type="entry name" value="RABANKYRIN-5-LIKE"/>
    <property type="match status" value="1"/>
</dbReference>
<dbReference type="InterPro" id="IPR011333">
    <property type="entry name" value="SKP1/BTB/POZ_sf"/>
</dbReference>
<sequence>MLYYEGIVMDPMTYSEQRSRQLLEERLESIISAAALMADADCTRDERRERIVAECNAVRQALQDLLSEYMSNMSQKDNSPGLARAIDQMCRKTRDLRRQLRKAVVDHVSDSFLETTTPLIDLIEAAKTGNEKKVREKAEIFTNLVCSMSSNEDGVKMVRYAVAQIESLCPQVINAASIFTVRPNSKVAQENMTTYRQAWEVQVRILTEAVDDITTIDDFLAVSENHILEDVNKCVMALQVGDARDLRSTAGAIQGRSSRVCNVVEAEMDNYEPCIYTKRVLEAVKVLREQAENDDPVVRKLEQHLMLLKDEFQKLQRSYLELERKYNEIIATSKEDSSGELNSFFSRLSLTVSSLFGRQTYSDIKIRTQSKIFPAHKIVLHARSEKWRPDVLDTVQELDWSDLNEDVILALLRWIYTDFIDFHHDGLALDLLKASHRFGLPDLLGLCERTLVTSVDVRSCVRLYCVANEVSATTLLEYCSGLISTHWDDLTTQDFEHMSGPLLYKLLKNKTKYPLHAAVRLLREDVVFLCIIENDSGLPELVNSFSENGLLPLQMALAAKNVRIAQTLVKHGLANINAMDIEGYTLLMGALRSGDLFAAHFLLDQNCLLDLSSGPFADTALHIICSYDECRNNPNIFGEILQIGIKILQRDPNVNIQNKNGETALHTAISRKNTQMIKLLLQVPNININLRTVEEKCALELSLTFQEKNFELASTLIKMGAEPNPNKSATGNSLLQVLAMDIQCENAAIFLTDFAILDYSNMSGLTALHIAAFNNIPNLVKTLLIKGATCNIQPIENGLKSPIQMAVEANAIDAVEAFVQMKGRVQKDDFNCIDINGDSPLSFCLRLKRTRLASILIRGGADVNARNKDKITLLHQAIMNKDSETSLFLLEHGADFTAATGDQDSLLMLAIEHNLPTVVDSLCTKGISLNASENNGVSPLWTALVLERKDVAHVLVRHGIDTDCWDKGPDGCQQTLLHRAIDENKDSIAIFLIQSQCDLDSARQAGPNGEGGDEVVEKASPSHLCCQWGLTQVLQTLIDHGANVNVVDTKKKTPLHIAIENLHEEIITILLCHPSIDLKLRDSSGNTAFASALNMRSYKAAQRILDRLPTAAEQMDPRGRNFLHLAIMKDDLESVLFLLSIQVDVNSRVHDVNQSTPLHLSAASQIEMITRNLILAGARMNERDALQKLPLHIAIEHGNLSAVSALIQNGADYDATDANGNNALHLAVRGGQFLIVRELLTESRVNAEAINVRGRNPMHELCRVAEDNTGATICELFLECMPKYPINIPDLDGNTPLLLSFMRGQSPLCKVLVKAGACLGTENREGINIFNFKLATDQLLHNLLDKLTQESPWSESDLCQECTVKFTITMRKHHCRHCGRVLCSKCSSNDVPILKFGINKPVRVCSVCFYVLQCGNV</sequence>
<dbReference type="InterPro" id="IPR013083">
    <property type="entry name" value="Znf_RING/FYVE/PHD"/>
</dbReference>
<dbReference type="PRINTS" id="PR00805">
    <property type="entry name" value="ALPHACATENIN"/>
</dbReference>
<evidence type="ECO:0000256" key="1">
    <source>
        <dbReference type="ARBA" id="ARBA00004496"/>
    </source>
</evidence>
<feature type="repeat" description="ANK" evidence="9">
    <location>
        <begin position="1017"/>
        <end position="1049"/>
    </location>
</feature>
<dbReference type="InterPro" id="IPR017455">
    <property type="entry name" value="Znf_FYVE-rel"/>
</dbReference>
<name>A0ABM4GLA5_DROKI</name>
<dbReference type="GeneID" id="138928989"/>
<comment type="subcellular location">
    <subcellularLocation>
        <location evidence="1">Cytoplasm</location>
    </subcellularLocation>
</comment>
<reference evidence="15" key="1">
    <citation type="submission" date="2025-08" db="UniProtKB">
        <authorList>
            <consortium name="RefSeq"/>
        </authorList>
    </citation>
    <scope>IDENTIFICATION</scope>
    <source>
        <strain evidence="15">14028-0561.14</strain>
        <tissue evidence="15">Whole fly</tissue>
    </source>
</reference>
<dbReference type="PANTHER" id="PTHR24198">
    <property type="entry name" value="ANKYRIN REPEAT AND PROTEIN KINASE DOMAIN-CONTAINING PROTEIN"/>
    <property type="match status" value="1"/>
</dbReference>
<dbReference type="Gene3D" id="6.10.250.2510">
    <property type="match status" value="1"/>
</dbReference>
<feature type="coiled-coil region" evidence="11">
    <location>
        <begin position="298"/>
        <end position="332"/>
    </location>
</feature>
<dbReference type="InterPro" id="IPR006077">
    <property type="entry name" value="Vinculin/catenin"/>
</dbReference>
<dbReference type="SMART" id="SM00225">
    <property type="entry name" value="BTB"/>
    <property type="match status" value="1"/>
</dbReference>
<evidence type="ECO:0000256" key="8">
    <source>
        <dbReference type="ARBA" id="ARBA00023043"/>
    </source>
</evidence>
<feature type="domain" description="BTB" evidence="12">
    <location>
        <begin position="362"/>
        <end position="424"/>
    </location>
</feature>
<dbReference type="SMART" id="SM00064">
    <property type="entry name" value="FYVE"/>
    <property type="match status" value="1"/>
</dbReference>
<dbReference type="InterPro" id="IPR000210">
    <property type="entry name" value="BTB/POZ_dom"/>
</dbReference>
<feature type="repeat" description="ANK" evidence="9">
    <location>
        <begin position="660"/>
        <end position="682"/>
    </location>
</feature>
<evidence type="ECO:0000256" key="6">
    <source>
        <dbReference type="ARBA" id="ARBA00022771"/>
    </source>
</evidence>
<organism evidence="14 15">
    <name type="scientific">Drosophila kikkawai</name>
    <name type="common">Fruit fly</name>
    <dbReference type="NCBI Taxonomy" id="30033"/>
    <lineage>
        <taxon>Eukaryota</taxon>
        <taxon>Metazoa</taxon>
        <taxon>Ecdysozoa</taxon>
        <taxon>Arthropoda</taxon>
        <taxon>Hexapoda</taxon>
        <taxon>Insecta</taxon>
        <taxon>Pterygota</taxon>
        <taxon>Neoptera</taxon>
        <taxon>Endopterygota</taxon>
        <taxon>Diptera</taxon>
        <taxon>Brachycera</taxon>
        <taxon>Muscomorpha</taxon>
        <taxon>Ephydroidea</taxon>
        <taxon>Drosophilidae</taxon>
        <taxon>Drosophila</taxon>
        <taxon>Sophophora</taxon>
    </lineage>
</organism>
<evidence type="ECO:0000256" key="9">
    <source>
        <dbReference type="PROSITE-ProRule" id="PRU00023"/>
    </source>
</evidence>
<dbReference type="InterPro" id="IPR002110">
    <property type="entry name" value="Ankyrin_rpt"/>
</dbReference>
<evidence type="ECO:0000256" key="10">
    <source>
        <dbReference type="PROSITE-ProRule" id="PRU00091"/>
    </source>
</evidence>
<dbReference type="SUPFAM" id="SSF57903">
    <property type="entry name" value="FYVE/PHD zinc finger"/>
    <property type="match status" value="1"/>
</dbReference>
<keyword evidence="6 10" id="KW-0863">Zinc-finger</keyword>
<dbReference type="CDD" id="cd18501">
    <property type="entry name" value="BACK_ANKFY1_Rank5"/>
    <property type="match status" value="1"/>
</dbReference>
<evidence type="ECO:0000259" key="13">
    <source>
        <dbReference type="PROSITE" id="PS50178"/>
    </source>
</evidence>
<comment type="similarity">
    <text evidence="2">Belongs to the vinculin/alpha-catenin family.</text>
</comment>
<evidence type="ECO:0000313" key="15">
    <source>
        <dbReference type="RefSeq" id="XP_070143492.1"/>
    </source>
</evidence>
<evidence type="ECO:0000256" key="4">
    <source>
        <dbReference type="ARBA" id="ARBA00022723"/>
    </source>
</evidence>
<dbReference type="SUPFAM" id="SSF54695">
    <property type="entry name" value="POZ domain"/>
    <property type="match status" value="1"/>
</dbReference>
<feature type="repeat" description="ANK" evidence="9">
    <location>
        <begin position="1186"/>
        <end position="1218"/>
    </location>
</feature>
<keyword evidence="7" id="KW-0862">Zinc</keyword>
<feature type="repeat" description="ANK" evidence="9">
    <location>
        <begin position="1219"/>
        <end position="1240"/>
    </location>
</feature>
<feature type="repeat" description="ANK" evidence="9">
    <location>
        <begin position="1292"/>
        <end position="1324"/>
    </location>
</feature>
<keyword evidence="4" id="KW-0479">Metal-binding</keyword>
<dbReference type="PROSITE" id="PS50088">
    <property type="entry name" value="ANK_REPEAT"/>
    <property type="match status" value="10"/>
</dbReference>
<protein>
    <submittedName>
        <fullName evidence="15">Rabankyrin-5 isoform X1</fullName>
    </submittedName>
</protein>
<feature type="repeat" description="ANK" evidence="9">
    <location>
        <begin position="1118"/>
        <end position="1150"/>
    </location>
</feature>
<evidence type="ECO:0000256" key="11">
    <source>
        <dbReference type="SAM" id="Coils"/>
    </source>
</evidence>
<keyword evidence="3" id="KW-0963">Cytoplasm</keyword>
<evidence type="ECO:0000256" key="2">
    <source>
        <dbReference type="ARBA" id="ARBA00008376"/>
    </source>
</evidence>
<dbReference type="RefSeq" id="XP_070143492.1">
    <property type="nucleotide sequence ID" value="XM_070287391.1"/>
</dbReference>
<evidence type="ECO:0000256" key="3">
    <source>
        <dbReference type="ARBA" id="ARBA00022490"/>
    </source>
</evidence>
<keyword evidence="11" id="KW-0175">Coiled coil</keyword>
<evidence type="ECO:0000256" key="7">
    <source>
        <dbReference type="ARBA" id="ARBA00022833"/>
    </source>
</evidence>
<dbReference type="Gene3D" id="3.30.710.10">
    <property type="entry name" value="Potassium Channel Kv1.1, Chain A"/>
    <property type="match status" value="1"/>
</dbReference>
<dbReference type="InterPro" id="IPR036723">
    <property type="entry name" value="Alpha-catenin/vinculin-like_sf"/>
</dbReference>
<dbReference type="InterPro" id="IPR001033">
    <property type="entry name" value="Alpha_catenin"/>
</dbReference>
<dbReference type="Gene3D" id="1.20.120.230">
    <property type="entry name" value="Alpha-catenin/vinculin-like"/>
    <property type="match status" value="2"/>
</dbReference>
<dbReference type="PROSITE" id="PS50097">
    <property type="entry name" value="BTB"/>
    <property type="match status" value="1"/>
</dbReference>
<dbReference type="SUPFAM" id="SSF48403">
    <property type="entry name" value="Ankyrin repeat"/>
    <property type="match status" value="3"/>
</dbReference>
<keyword evidence="8 9" id="KW-0040">ANK repeat</keyword>
<dbReference type="Pfam" id="PF12796">
    <property type="entry name" value="Ank_2"/>
    <property type="match status" value="5"/>
</dbReference>
<dbReference type="SMART" id="SM00248">
    <property type="entry name" value="ANK"/>
    <property type="match status" value="20"/>
</dbReference>
<feature type="repeat" description="ANK" evidence="9">
    <location>
        <begin position="869"/>
        <end position="901"/>
    </location>
</feature>
<gene>
    <name evidence="15" type="primary">LOC138928989</name>
</gene>
<evidence type="ECO:0000313" key="14">
    <source>
        <dbReference type="Proteomes" id="UP001652661"/>
    </source>
</evidence>
<feature type="repeat" description="ANK" evidence="9">
    <location>
        <begin position="763"/>
        <end position="795"/>
    </location>
</feature>
<proteinExistence type="inferred from homology"/>
<dbReference type="Pfam" id="PF00023">
    <property type="entry name" value="Ank"/>
    <property type="match status" value="2"/>
</dbReference>
<feature type="repeat" description="ANK" evidence="9">
    <location>
        <begin position="836"/>
        <end position="868"/>
    </location>
</feature>
<dbReference type="InterPro" id="IPR049763">
    <property type="entry name" value="ANKFY1_BACK"/>
</dbReference>
<evidence type="ECO:0000259" key="12">
    <source>
        <dbReference type="PROSITE" id="PS50097"/>
    </source>
</evidence>
<dbReference type="PROSITE" id="PS50178">
    <property type="entry name" value="ZF_FYVE"/>
    <property type="match status" value="1"/>
</dbReference>
<dbReference type="Proteomes" id="UP001652661">
    <property type="component" value="Chromosome 3R"/>
</dbReference>
<dbReference type="InterPro" id="IPR000306">
    <property type="entry name" value="Znf_FYVE"/>
</dbReference>
<keyword evidence="14" id="KW-1185">Reference proteome</keyword>
<dbReference type="InterPro" id="IPR036770">
    <property type="entry name" value="Ankyrin_rpt-contain_sf"/>
</dbReference>